<dbReference type="EMBL" id="MPUH01001823">
    <property type="protein sequence ID" value="OMJ66092.1"/>
    <property type="molecule type" value="Genomic_DNA"/>
</dbReference>
<feature type="region of interest" description="Disordered" evidence="2">
    <location>
        <begin position="98"/>
        <end position="135"/>
    </location>
</feature>
<feature type="coiled-coil region" evidence="1">
    <location>
        <begin position="10"/>
        <end position="44"/>
    </location>
</feature>
<gene>
    <name evidence="3" type="ORF">SteCoe_37192</name>
</gene>
<proteinExistence type="predicted"/>
<dbReference type="AlphaFoldDB" id="A0A1R2ANJ4"/>
<evidence type="ECO:0000256" key="1">
    <source>
        <dbReference type="SAM" id="Coils"/>
    </source>
</evidence>
<accession>A0A1R2ANJ4</accession>
<evidence type="ECO:0000313" key="3">
    <source>
        <dbReference type="EMBL" id="OMJ66092.1"/>
    </source>
</evidence>
<sequence length="316" mass="37697">MKQIDYESIILELKNKCFHLEKENKELKNKCLDFEKENKELKTIINNKNKYLRLDSENKEIKTIFDNKNKCSRPDSENKEQKIIIDYKNLRFSQELKPSEDVSNISSESRSHLETRDSLDNRIKSPSSKNDNEYHKNLASEYKNKYEALQKDYNEQSAKNLENEKNYKSKIDNFQAGINELNRVNTEIMKNNSKIAADLKKTMEKLENVEKENKKNLDIWSQEKKVLIERNECLTKLVDEKRNPLNEIENERVRELERYSENIKKELLEAKKEIKYWQTGVKEGEESEVAKIKEMLDEIIKEKNDYKLRLEKALMS</sequence>
<dbReference type="Proteomes" id="UP000187209">
    <property type="component" value="Unassembled WGS sequence"/>
</dbReference>
<protein>
    <submittedName>
        <fullName evidence="3">Uncharacterized protein</fullName>
    </submittedName>
</protein>
<evidence type="ECO:0000313" key="4">
    <source>
        <dbReference type="Proteomes" id="UP000187209"/>
    </source>
</evidence>
<organism evidence="3 4">
    <name type="scientific">Stentor coeruleus</name>
    <dbReference type="NCBI Taxonomy" id="5963"/>
    <lineage>
        <taxon>Eukaryota</taxon>
        <taxon>Sar</taxon>
        <taxon>Alveolata</taxon>
        <taxon>Ciliophora</taxon>
        <taxon>Postciliodesmatophora</taxon>
        <taxon>Heterotrichea</taxon>
        <taxon>Heterotrichida</taxon>
        <taxon>Stentoridae</taxon>
        <taxon>Stentor</taxon>
    </lineage>
</organism>
<reference evidence="3 4" key="1">
    <citation type="submission" date="2016-11" db="EMBL/GenBank/DDBJ databases">
        <title>The macronuclear genome of Stentor coeruleus: a giant cell with tiny introns.</title>
        <authorList>
            <person name="Slabodnick M."/>
            <person name="Ruby J.G."/>
            <person name="Reiff S.B."/>
            <person name="Swart E.C."/>
            <person name="Gosai S."/>
            <person name="Prabakaran S."/>
            <person name="Witkowska E."/>
            <person name="Larue G.E."/>
            <person name="Fisher S."/>
            <person name="Freeman R.M."/>
            <person name="Gunawardena J."/>
            <person name="Chu W."/>
            <person name="Stover N.A."/>
            <person name="Gregory B.D."/>
            <person name="Nowacki M."/>
            <person name="Derisi J."/>
            <person name="Roy S.W."/>
            <person name="Marshall W.F."/>
            <person name="Sood P."/>
        </authorList>
    </citation>
    <scope>NUCLEOTIDE SEQUENCE [LARGE SCALE GENOMIC DNA]</scope>
    <source>
        <strain evidence="3">WM001</strain>
    </source>
</reference>
<comment type="caution">
    <text evidence="3">The sequence shown here is derived from an EMBL/GenBank/DDBJ whole genome shotgun (WGS) entry which is preliminary data.</text>
</comment>
<keyword evidence="4" id="KW-1185">Reference proteome</keyword>
<name>A0A1R2ANJ4_9CILI</name>
<feature type="compositionally biased region" description="Basic and acidic residues" evidence="2">
    <location>
        <begin position="109"/>
        <end position="123"/>
    </location>
</feature>
<keyword evidence="1" id="KW-0175">Coiled coil</keyword>
<evidence type="ECO:0000256" key="2">
    <source>
        <dbReference type="SAM" id="MobiDB-lite"/>
    </source>
</evidence>